<dbReference type="RefSeq" id="WP_235055856.1">
    <property type="nucleotide sequence ID" value="NZ_JAKFHA010000021.1"/>
</dbReference>
<dbReference type="GO" id="GO:0008168">
    <property type="term" value="F:methyltransferase activity"/>
    <property type="evidence" value="ECO:0007669"/>
    <property type="project" value="UniProtKB-KW"/>
</dbReference>
<evidence type="ECO:0000313" key="2">
    <source>
        <dbReference type="Proteomes" id="UP001165378"/>
    </source>
</evidence>
<protein>
    <submittedName>
        <fullName evidence="1">Methyltransferase domain-containing protein</fullName>
    </submittedName>
</protein>
<keyword evidence="2" id="KW-1185">Reference proteome</keyword>
<sequence>MISRIPVSVWGTGDMAMHSLPAEHGYGVETASDPARIPPGIAAEALSRYTPPQGRLLDPDCGSGVALVEALRLGRHAVGATRSPRWWRVARNNVNAAKFLGAGGDGMVLEPTDSAPALLGESIDLVLTAVRTFATEPGATAHLIRTLRWCRPVLRPGGVVVLVAPPRRRSDVLLDLPNCMYVAGQSVGLRPVERAIAVTAELRGDQLVAHASLPQRRFAERQARRLGRKSSVPAHWDVAVFVAPKQQHRAAAPSLDGVAPGRLIETFSGSHAARRQAA</sequence>
<dbReference type="SUPFAM" id="SSF53335">
    <property type="entry name" value="S-adenosyl-L-methionine-dependent methyltransferases"/>
    <property type="match status" value="1"/>
</dbReference>
<dbReference type="CDD" id="cd02440">
    <property type="entry name" value="AdoMet_MTases"/>
    <property type="match status" value="1"/>
</dbReference>
<reference evidence="1" key="1">
    <citation type="submission" date="2022-01" db="EMBL/GenBank/DDBJ databases">
        <title>Genome-Based Taxonomic Classification of the Phylum Actinobacteria.</title>
        <authorList>
            <person name="Gao Y."/>
        </authorList>
    </citation>
    <scope>NUCLEOTIDE SEQUENCE</scope>
    <source>
        <strain evidence="1">KLBMP 8922</strain>
    </source>
</reference>
<dbReference type="Proteomes" id="UP001165378">
    <property type="component" value="Unassembled WGS sequence"/>
</dbReference>
<comment type="caution">
    <text evidence="1">The sequence shown here is derived from an EMBL/GenBank/DDBJ whole genome shotgun (WGS) entry which is preliminary data.</text>
</comment>
<keyword evidence="1" id="KW-0808">Transferase</keyword>
<dbReference type="InterPro" id="IPR029063">
    <property type="entry name" value="SAM-dependent_MTases_sf"/>
</dbReference>
<accession>A0AA41Q441</accession>
<dbReference type="Gene3D" id="3.40.50.150">
    <property type="entry name" value="Vaccinia Virus protein VP39"/>
    <property type="match status" value="1"/>
</dbReference>
<name>A0AA41Q441_9ACTN</name>
<organism evidence="1 2">
    <name type="scientific">Yinghuangia soli</name>
    <dbReference type="NCBI Taxonomy" id="2908204"/>
    <lineage>
        <taxon>Bacteria</taxon>
        <taxon>Bacillati</taxon>
        <taxon>Actinomycetota</taxon>
        <taxon>Actinomycetes</taxon>
        <taxon>Kitasatosporales</taxon>
        <taxon>Streptomycetaceae</taxon>
        <taxon>Yinghuangia</taxon>
    </lineage>
</organism>
<dbReference type="AlphaFoldDB" id="A0AA41Q441"/>
<dbReference type="EMBL" id="JAKFHA010000021">
    <property type="protein sequence ID" value="MCF2531190.1"/>
    <property type="molecule type" value="Genomic_DNA"/>
</dbReference>
<evidence type="ECO:0000313" key="1">
    <source>
        <dbReference type="EMBL" id="MCF2531190.1"/>
    </source>
</evidence>
<keyword evidence="1" id="KW-0489">Methyltransferase</keyword>
<gene>
    <name evidence="1" type="ORF">LZ495_28780</name>
</gene>
<dbReference type="GO" id="GO:0032259">
    <property type="term" value="P:methylation"/>
    <property type="evidence" value="ECO:0007669"/>
    <property type="project" value="UniProtKB-KW"/>
</dbReference>
<proteinExistence type="predicted"/>